<evidence type="ECO:0000313" key="4">
    <source>
        <dbReference type="EMBL" id="DAF52347.1"/>
    </source>
</evidence>
<dbReference type="GO" id="GO:0004519">
    <property type="term" value="F:endonuclease activity"/>
    <property type="evidence" value="ECO:0007669"/>
    <property type="project" value="UniProtKB-KW"/>
</dbReference>
<dbReference type="GO" id="GO:0003676">
    <property type="term" value="F:nucleic acid binding"/>
    <property type="evidence" value="ECO:0007669"/>
    <property type="project" value="InterPro"/>
</dbReference>
<protein>
    <submittedName>
        <fullName evidence="4">HNH endonuclease</fullName>
    </submittedName>
</protein>
<dbReference type="Pfam" id="PF01844">
    <property type="entry name" value="HNH"/>
    <property type="match status" value="1"/>
</dbReference>
<evidence type="ECO:0000256" key="2">
    <source>
        <dbReference type="ARBA" id="ARBA00022801"/>
    </source>
</evidence>
<keyword evidence="2" id="KW-0378">Hydrolase</keyword>
<dbReference type="SMART" id="SM00507">
    <property type="entry name" value="HNHc"/>
    <property type="match status" value="1"/>
</dbReference>
<reference evidence="4" key="1">
    <citation type="journal article" date="2021" name="Proc. Natl. Acad. Sci. U.S.A.">
        <title>A Catalog of Tens of Thousands of Viruses from Human Metagenomes Reveals Hidden Associations with Chronic Diseases.</title>
        <authorList>
            <person name="Tisza M.J."/>
            <person name="Buck C.B."/>
        </authorList>
    </citation>
    <scope>NUCLEOTIDE SEQUENCE</scope>
    <source>
        <strain evidence="4">Ctvf68</strain>
    </source>
</reference>
<evidence type="ECO:0000256" key="1">
    <source>
        <dbReference type="ARBA" id="ARBA00022722"/>
    </source>
</evidence>
<dbReference type="CDD" id="cd00085">
    <property type="entry name" value="HNHc"/>
    <property type="match status" value="1"/>
</dbReference>
<dbReference type="InterPro" id="IPR003615">
    <property type="entry name" value="HNH_nuc"/>
</dbReference>
<keyword evidence="1" id="KW-0540">Nuclease</keyword>
<dbReference type="InterPro" id="IPR002711">
    <property type="entry name" value="HNH"/>
</dbReference>
<accession>A0A8S5SNH0</accession>
<feature type="domain" description="HNH nuclease" evidence="3">
    <location>
        <begin position="53"/>
        <end position="106"/>
    </location>
</feature>
<dbReference type="PANTHER" id="PTHR41286">
    <property type="entry name" value="HNH NUCLEASE YAJD-RELATED"/>
    <property type="match status" value="1"/>
</dbReference>
<dbReference type="Gene3D" id="1.10.30.50">
    <property type="match status" value="1"/>
</dbReference>
<sequence length="115" mass="13516">MPKRPLRPCSHPGCPNLCEGQFCEQHRVEERRKYDKYERSSDVNRKYGRAWKRIRDRYAAEHPLCEMCLKEGRLTPVQEVHHILPVSKGGTHARDNLMSLCQSCHTKIHHDLGDR</sequence>
<name>A0A8S5SNH0_9CAUD</name>
<dbReference type="GO" id="GO:0016787">
    <property type="term" value="F:hydrolase activity"/>
    <property type="evidence" value="ECO:0007669"/>
    <property type="project" value="UniProtKB-KW"/>
</dbReference>
<dbReference type="PANTHER" id="PTHR41286:SF1">
    <property type="entry name" value="HNH NUCLEASE YAJD-RELATED"/>
    <property type="match status" value="1"/>
</dbReference>
<evidence type="ECO:0000259" key="3">
    <source>
        <dbReference type="SMART" id="SM00507"/>
    </source>
</evidence>
<proteinExistence type="predicted"/>
<dbReference type="EMBL" id="BK032634">
    <property type="protein sequence ID" value="DAF52347.1"/>
    <property type="molecule type" value="Genomic_DNA"/>
</dbReference>
<dbReference type="GO" id="GO:0008270">
    <property type="term" value="F:zinc ion binding"/>
    <property type="evidence" value="ECO:0007669"/>
    <property type="project" value="InterPro"/>
</dbReference>
<organism evidence="4">
    <name type="scientific">Siphoviridae sp. ctvf68</name>
    <dbReference type="NCBI Taxonomy" id="2827967"/>
    <lineage>
        <taxon>Viruses</taxon>
        <taxon>Duplodnaviria</taxon>
        <taxon>Heunggongvirae</taxon>
        <taxon>Uroviricota</taxon>
        <taxon>Caudoviricetes</taxon>
    </lineage>
</organism>
<keyword evidence="4" id="KW-0255">Endonuclease</keyword>